<evidence type="ECO:0000256" key="2">
    <source>
        <dbReference type="ARBA" id="ARBA00022771"/>
    </source>
</evidence>
<sequence>IRQFTTFLYFSRQTNQLILYPHLAAVGFTQTPSEMMAESNELDTEEFCYICFEGATRGPSGELEPLVQVCRCPTKVHRRCVARWQLYSAGKREEKSCRFCQGTLPDWKEVLTPRALPPAVPILSIYYNNTCCRMKVRPGPDGLRAFLRQLEVIVGRDVANVNFVFRCRCPDTGAEIFLQGLQAFEAAMHCACVRAAQRSLQQHQHQYQLLLLQQQQQQQQQAQQRQLLELASLHQHQHQREEYEHQHQHQHQHQQEQEQPLPLQERRRQQQLFLLQHCEVLQRQRQRERNRLQLPRQLVLDTGEQQPTSYGTATVDETARIGDSQVRRPSATAACIFGGGAGAATAITTGPTTTAVAAAYVPPPVHHAIGLHSSALAVLPPAEPHQQLRGAAAAAGAGTRMGLGTGLPGPEASSTAVASIEQQSLPHSLDPASAIVDGAAGRDCRHCWGSDISVAANCAACVGAARLTSAATERTAPQQPPASIPPVSPSSPLYGAVRQEQQVPAMMPLLPPPQSPSMLPMHCRESTPAVVSARGLDNGVFFRPIASLSGALHISGAATAPVLPPVPDATAPNGGQPSTIPVGGGMRASAPPSAPPPLDQAPFMITPVTAPKPASPLPLTTPPPLLSSRPPAATSYTAERNTGVASTDGTAIGGLPPCCLKIASDGLEEATSQAYAPVGSADLMPPAGSNGSPLNSSAPGGSPSAPRPTQPSRPLSVQVEPRVAGGAESPMMGTASCLMCSVGFGKGSVGGVGRAGRGKLSAALRGLKALKIALSRKAANAAAAFT</sequence>
<evidence type="ECO:0000259" key="5">
    <source>
        <dbReference type="PROSITE" id="PS51292"/>
    </source>
</evidence>
<protein>
    <recommendedName>
        <fullName evidence="5">RING-CH-type domain-containing protein</fullName>
    </recommendedName>
</protein>
<keyword evidence="3" id="KW-0862">Zinc</keyword>
<feature type="compositionally biased region" description="Pro residues" evidence="4">
    <location>
        <begin position="478"/>
        <end position="489"/>
    </location>
</feature>
<dbReference type="SMART" id="SM00744">
    <property type="entry name" value="RINGv"/>
    <property type="match status" value="1"/>
</dbReference>
<name>A0ABQ5SP58_9CHLO</name>
<proteinExistence type="predicted"/>
<feature type="compositionally biased region" description="Low complexity" evidence="4">
    <location>
        <begin position="626"/>
        <end position="635"/>
    </location>
</feature>
<dbReference type="InterPro" id="IPR011016">
    <property type="entry name" value="Znf_RING-CH"/>
</dbReference>
<feature type="region of interest" description="Disordered" evidence="4">
    <location>
        <begin position="678"/>
        <end position="720"/>
    </location>
</feature>
<dbReference type="EMBL" id="BSDZ01000103">
    <property type="protein sequence ID" value="GLI71315.1"/>
    <property type="molecule type" value="Genomic_DNA"/>
</dbReference>
<evidence type="ECO:0000313" key="6">
    <source>
        <dbReference type="EMBL" id="GLI71315.1"/>
    </source>
</evidence>
<dbReference type="InterPro" id="IPR013083">
    <property type="entry name" value="Znf_RING/FYVE/PHD"/>
</dbReference>
<evidence type="ECO:0000256" key="3">
    <source>
        <dbReference type="ARBA" id="ARBA00022833"/>
    </source>
</evidence>
<feature type="region of interest" description="Disordered" evidence="4">
    <location>
        <begin position="612"/>
        <end position="649"/>
    </location>
</feature>
<feature type="compositionally biased region" description="Low complexity" evidence="4">
    <location>
        <begin position="685"/>
        <end position="704"/>
    </location>
</feature>
<accession>A0ABQ5SP58</accession>
<organism evidence="6 7">
    <name type="scientific">Volvox africanus</name>
    <dbReference type="NCBI Taxonomy" id="51714"/>
    <lineage>
        <taxon>Eukaryota</taxon>
        <taxon>Viridiplantae</taxon>
        <taxon>Chlorophyta</taxon>
        <taxon>core chlorophytes</taxon>
        <taxon>Chlorophyceae</taxon>
        <taxon>CS clade</taxon>
        <taxon>Chlamydomonadales</taxon>
        <taxon>Volvocaceae</taxon>
        <taxon>Volvox</taxon>
    </lineage>
</organism>
<dbReference type="PROSITE" id="PS51292">
    <property type="entry name" value="ZF_RING_CH"/>
    <property type="match status" value="1"/>
</dbReference>
<evidence type="ECO:0000256" key="4">
    <source>
        <dbReference type="SAM" id="MobiDB-lite"/>
    </source>
</evidence>
<feature type="compositionally biased region" description="Basic and acidic residues" evidence="4">
    <location>
        <begin position="238"/>
        <end position="247"/>
    </location>
</feature>
<keyword evidence="1" id="KW-0479">Metal-binding</keyword>
<reference evidence="6 7" key="1">
    <citation type="journal article" date="2023" name="IScience">
        <title>Expanded male sex-determining region conserved during the evolution of homothallism in the green alga Volvox.</title>
        <authorList>
            <person name="Yamamoto K."/>
            <person name="Matsuzaki R."/>
            <person name="Mahakham W."/>
            <person name="Heman W."/>
            <person name="Sekimoto H."/>
            <person name="Kawachi M."/>
            <person name="Minakuchi Y."/>
            <person name="Toyoda A."/>
            <person name="Nozaki H."/>
        </authorList>
    </citation>
    <scope>NUCLEOTIDE SEQUENCE [LARGE SCALE GENOMIC DNA]</scope>
    <source>
        <strain evidence="6 7">NIES-4468</strain>
    </source>
</reference>
<feature type="non-terminal residue" evidence="6">
    <location>
        <position position="1"/>
    </location>
</feature>
<dbReference type="Proteomes" id="UP001165090">
    <property type="component" value="Unassembled WGS sequence"/>
</dbReference>
<keyword evidence="2" id="KW-0863">Zinc-finger</keyword>
<feature type="domain" description="RING-CH-type" evidence="5">
    <location>
        <begin position="40"/>
        <end position="107"/>
    </location>
</feature>
<feature type="compositionally biased region" description="Pro residues" evidence="4">
    <location>
        <begin position="613"/>
        <end position="625"/>
    </location>
</feature>
<feature type="compositionally biased region" description="Polar residues" evidence="4">
    <location>
        <begin position="636"/>
        <end position="649"/>
    </location>
</feature>
<gene>
    <name evidence="6" type="ORF">VaNZ11_016474</name>
</gene>
<keyword evidence="7" id="KW-1185">Reference proteome</keyword>
<dbReference type="Pfam" id="PF12906">
    <property type="entry name" value="RINGv"/>
    <property type="match status" value="1"/>
</dbReference>
<comment type="caution">
    <text evidence="6">The sequence shown here is derived from an EMBL/GenBank/DDBJ whole genome shotgun (WGS) entry which is preliminary data.</text>
</comment>
<evidence type="ECO:0000256" key="1">
    <source>
        <dbReference type="ARBA" id="ARBA00022723"/>
    </source>
</evidence>
<feature type="region of interest" description="Disordered" evidence="4">
    <location>
        <begin position="234"/>
        <end position="260"/>
    </location>
</feature>
<feature type="region of interest" description="Disordered" evidence="4">
    <location>
        <begin position="472"/>
        <end position="491"/>
    </location>
</feature>
<evidence type="ECO:0000313" key="7">
    <source>
        <dbReference type="Proteomes" id="UP001165090"/>
    </source>
</evidence>
<dbReference type="Gene3D" id="3.30.40.10">
    <property type="entry name" value="Zinc/RING finger domain, C3HC4 (zinc finger)"/>
    <property type="match status" value="1"/>
</dbReference>